<evidence type="ECO:0000256" key="4">
    <source>
        <dbReference type="ARBA" id="ARBA00022475"/>
    </source>
</evidence>
<evidence type="ECO:0000313" key="11">
    <source>
        <dbReference type="Proteomes" id="UP000304148"/>
    </source>
</evidence>
<keyword evidence="4" id="KW-1003">Cell membrane</keyword>
<dbReference type="InterPro" id="IPR017871">
    <property type="entry name" value="ABC_transporter-like_CS"/>
</dbReference>
<dbReference type="SUPFAM" id="SSF52540">
    <property type="entry name" value="P-loop containing nucleoside triphosphate hydrolases"/>
    <property type="match status" value="2"/>
</dbReference>
<dbReference type="InterPro" id="IPR003593">
    <property type="entry name" value="AAA+_ATPase"/>
</dbReference>
<dbReference type="PROSITE" id="PS50893">
    <property type="entry name" value="ABC_TRANSPORTER_2"/>
    <property type="match status" value="2"/>
</dbReference>
<reference evidence="11" key="1">
    <citation type="submission" date="2018-08" db="EMBL/GenBank/DDBJ databases">
        <authorList>
            <person name="Chevrot R."/>
        </authorList>
    </citation>
    <scope>NUCLEOTIDE SEQUENCE [LARGE SCALE GENOMIC DNA]</scope>
</reference>
<name>A0A383REP6_PAEAL</name>
<dbReference type="PANTHER" id="PTHR43553:SF19">
    <property type="entry name" value="HMP_THIAMINE IMPORT ATP-BINDING PROTEIN YKOD-RELATED"/>
    <property type="match status" value="1"/>
</dbReference>
<dbReference type="EMBL" id="LS992241">
    <property type="protein sequence ID" value="SYX85323.1"/>
    <property type="molecule type" value="Genomic_DNA"/>
</dbReference>
<gene>
    <name evidence="10" type="primary">thiW</name>
    <name evidence="10" type="ORF">PBLR_13745</name>
</gene>
<dbReference type="GO" id="GO:0005524">
    <property type="term" value="F:ATP binding"/>
    <property type="evidence" value="ECO:0007669"/>
    <property type="project" value="UniProtKB-KW"/>
</dbReference>
<evidence type="ECO:0000256" key="3">
    <source>
        <dbReference type="ARBA" id="ARBA00022448"/>
    </source>
</evidence>
<evidence type="ECO:0000256" key="7">
    <source>
        <dbReference type="ARBA" id="ARBA00022967"/>
    </source>
</evidence>
<dbReference type="RefSeq" id="WP_138187029.1">
    <property type="nucleotide sequence ID" value="NZ_LS992241.1"/>
</dbReference>
<protein>
    <submittedName>
        <fullName evidence="10">Thiamine ABC transporter (ATP-binding subunit)</fullName>
    </submittedName>
</protein>
<keyword evidence="5" id="KW-0547">Nucleotide-binding</keyword>
<proteinExistence type="inferred from homology"/>
<evidence type="ECO:0000256" key="1">
    <source>
        <dbReference type="ARBA" id="ARBA00004202"/>
    </source>
</evidence>
<evidence type="ECO:0000259" key="9">
    <source>
        <dbReference type="PROSITE" id="PS50893"/>
    </source>
</evidence>
<accession>A0A383REP6</accession>
<evidence type="ECO:0000313" key="10">
    <source>
        <dbReference type="EMBL" id="SYX85323.1"/>
    </source>
</evidence>
<keyword evidence="8" id="KW-0472">Membrane</keyword>
<evidence type="ECO:0000256" key="6">
    <source>
        <dbReference type="ARBA" id="ARBA00022840"/>
    </source>
</evidence>
<dbReference type="GO" id="GO:0016887">
    <property type="term" value="F:ATP hydrolysis activity"/>
    <property type="evidence" value="ECO:0007669"/>
    <property type="project" value="InterPro"/>
</dbReference>
<dbReference type="NCBIfam" id="NF010167">
    <property type="entry name" value="PRK13648.1"/>
    <property type="match status" value="2"/>
</dbReference>
<keyword evidence="6 10" id="KW-0067">ATP-binding</keyword>
<dbReference type="PROSITE" id="PS00211">
    <property type="entry name" value="ABC_TRANSPORTER_1"/>
    <property type="match status" value="2"/>
</dbReference>
<dbReference type="GO" id="GO:0042626">
    <property type="term" value="F:ATPase-coupled transmembrane transporter activity"/>
    <property type="evidence" value="ECO:0007669"/>
    <property type="project" value="TreeGrafter"/>
</dbReference>
<feature type="domain" description="ABC transporter" evidence="9">
    <location>
        <begin position="365"/>
        <end position="597"/>
    </location>
</feature>
<dbReference type="InterPro" id="IPR050095">
    <property type="entry name" value="ECF_ABC_transporter_ATP-bd"/>
</dbReference>
<keyword evidence="7" id="KW-1278">Translocase</keyword>
<evidence type="ECO:0000256" key="2">
    <source>
        <dbReference type="ARBA" id="ARBA00005417"/>
    </source>
</evidence>
<dbReference type="InterPro" id="IPR027417">
    <property type="entry name" value="P-loop_NTPase"/>
</dbReference>
<evidence type="ECO:0000256" key="5">
    <source>
        <dbReference type="ARBA" id="ARBA00022741"/>
    </source>
</evidence>
<dbReference type="InterPro" id="IPR003439">
    <property type="entry name" value="ABC_transporter-like_ATP-bd"/>
</dbReference>
<comment type="similarity">
    <text evidence="2">Belongs to the ABC transporter superfamily.</text>
</comment>
<dbReference type="Gene3D" id="3.40.50.300">
    <property type="entry name" value="P-loop containing nucleotide triphosphate hydrolases"/>
    <property type="match status" value="2"/>
</dbReference>
<dbReference type="PANTHER" id="PTHR43553">
    <property type="entry name" value="HEAVY METAL TRANSPORTER"/>
    <property type="match status" value="1"/>
</dbReference>
<dbReference type="CDD" id="cd03225">
    <property type="entry name" value="ABC_cobalt_CbiO_domain1"/>
    <property type="match status" value="2"/>
</dbReference>
<dbReference type="Proteomes" id="UP000304148">
    <property type="component" value="Chromosome"/>
</dbReference>
<comment type="subcellular location">
    <subcellularLocation>
        <location evidence="1">Cell membrane</location>
        <topology evidence="1">Peripheral membrane protein</topology>
    </subcellularLocation>
</comment>
<dbReference type="InterPro" id="IPR015856">
    <property type="entry name" value="ABC_transpr_CbiO/EcfA_su"/>
</dbReference>
<keyword evidence="3" id="KW-0813">Transport</keyword>
<feature type="domain" description="ABC transporter" evidence="9">
    <location>
        <begin position="29"/>
        <end position="270"/>
    </location>
</feature>
<organism evidence="10 11">
    <name type="scientific">Paenibacillus alvei</name>
    <name type="common">Bacillus alvei</name>
    <dbReference type="NCBI Taxonomy" id="44250"/>
    <lineage>
        <taxon>Bacteria</taxon>
        <taxon>Bacillati</taxon>
        <taxon>Bacillota</taxon>
        <taxon>Bacilli</taxon>
        <taxon>Bacillales</taxon>
        <taxon>Paenibacillaceae</taxon>
        <taxon>Paenibacillus</taxon>
    </lineage>
</organism>
<dbReference type="GO" id="GO:0043190">
    <property type="term" value="C:ATP-binding cassette (ABC) transporter complex"/>
    <property type="evidence" value="ECO:0007669"/>
    <property type="project" value="TreeGrafter"/>
</dbReference>
<sequence length="625" mass="69790">MASPAFLIPKHPAQSTIQRDVEHGALIALEATDLTLAFETEGEPVLSNINVTLHEGETVLLLGPSGCGKSSLAFCLTGLYPHAIDSLVEGSVLVYGKPIEQYDSGEAAQHIGIVFQDFESQFCMLRVEEEIAFCLENRDCPRTEMESMIQESLEKVGLLAWRHAYIHELSGGMKQKLALACALALRVHMLVLDEPTSNLDPYTRHQFAVLISELAHKEGMALLIIEHQLDDWIGMTDRLLVMDEEGALVFDGLPVSYFKHHAAEAKSRGIWLPQALELQQSIREWFNRSNSSDSSNDDDSRNISDFSNYDDQFVRQRLTAADPALTDEDLLKLLLSLPECAQQDVLRILTSAQSNCSLQKPEEVLQAHNLIYRRKGRVILDHVSLTLHAGEWVALVGPNGAGKSTLASLLSGLTQPDEGQIILNGMPLHRYAERELRAFIGYVFQNPEHQFITDTVFDELAFGMRLQLLSEVEVQQHVGEALTRFRLNKVANANPFSISQGQKRRLSVASVLTDSQQLLLCDEPTYGQDAYTSKQLMDTLQARTQAGATVLMITHDMEWVQSYADRIIVLDEGCIRFDGSPSKLWREHPELVEKCHLRMPMNFAVVSRLLAQTPCIEGGDHPDTP</sequence>
<dbReference type="Pfam" id="PF00005">
    <property type="entry name" value="ABC_tran"/>
    <property type="match status" value="2"/>
</dbReference>
<dbReference type="AlphaFoldDB" id="A0A383REP6"/>
<evidence type="ECO:0000256" key="8">
    <source>
        <dbReference type="ARBA" id="ARBA00023136"/>
    </source>
</evidence>
<dbReference type="SMART" id="SM00382">
    <property type="entry name" value="AAA"/>
    <property type="match status" value="2"/>
</dbReference>